<keyword evidence="4" id="KW-1185">Reference proteome</keyword>
<dbReference type="InterPro" id="IPR018013">
    <property type="entry name" value="Channel_Tsx-like"/>
</dbReference>
<dbReference type="Proteomes" id="UP001595999">
    <property type="component" value="Unassembled WGS sequence"/>
</dbReference>
<comment type="caution">
    <text evidence="3">The sequence shown here is derived from an EMBL/GenBank/DDBJ whole genome shotgun (WGS) entry which is preliminary data.</text>
</comment>
<dbReference type="EMBL" id="JBHSEK010000003">
    <property type="protein sequence ID" value="MFC4489401.1"/>
    <property type="molecule type" value="Genomic_DNA"/>
</dbReference>
<comment type="similarity">
    <text evidence="1">Belongs to the nucleoside-specific channel-forming outer membrane porin (Tsx) (TC 1.B.10) family.</text>
</comment>
<keyword evidence="2" id="KW-0732">Signal</keyword>
<evidence type="ECO:0000256" key="1">
    <source>
        <dbReference type="ARBA" id="ARBA00008728"/>
    </source>
</evidence>
<reference evidence="4" key="1">
    <citation type="journal article" date="2019" name="Int. J. Syst. Evol. Microbiol.">
        <title>The Global Catalogue of Microorganisms (GCM) 10K type strain sequencing project: providing services to taxonomists for standard genome sequencing and annotation.</title>
        <authorList>
            <consortium name="The Broad Institute Genomics Platform"/>
            <consortium name="The Broad Institute Genome Sequencing Center for Infectious Disease"/>
            <person name="Wu L."/>
            <person name="Ma J."/>
        </authorList>
    </citation>
    <scope>NUCLEOTIDE SEQUENCE [LARGE SCALE GENOMIC DNA]</scope>
    <source>
        <strain evidence="4">CGMCC 4.7608</strain>
    </source>
</reference>
<dbReference type="SUPFAM" id="SSF111364">
    <property type="entry name" value="Tsx-like channel"/>
    <property type="match status" value="1"/>
</dbReference>
<accession>A0ABV8ZVC5</accession>
<evidence type="ECO:0000313" key="3">
    <source>
        <dbReference type="EMBL" id="MFC4489401.1"/>
    </source>
</evidence>
<proteinExistence type="inferred from homology"/>
<gene>
    <name evidence="3" type="ORF">ACFO0R_07185</name>
</gene>
<dbReference type="PROSITE" id="PS51257">
    <property type="entry name" value="PROKAR_LIPOPROTEIN"/>
    <property type="match status" value="1"/>
</dbReference>
<evidence type="ECO:0000256" key="2">
    <source>
        <dbReference type="SAM" id="SignalP"/>
    </source>
</evidence>
<dbReference type="Gene3D" id="2.40.230.20">
    <property type="entry name" value="Nucleoside-specific channel-forming protein, Tsx-like"/>
    <property type="match status" value="1"/>
</dbReference>
<organism evidence="3 4">
    <name type="scientific">Chromobacterium aquaticum</name>
    <dbReference type="NCBI Taxonomy" id="467180"/>
    <lineage>
        <taxon>Bacteria</taxon>
        <taxon>Pseudomonadati</taxon>
        <taxon>Pseudomonadota</taxon>
        <taxon>Betaproteobacteria</taxon>
        <taxon>Neisseriales</taxon>
        <taxon>Chromobacteriaceae</taxon>
        <taxon>Chromobacterium</taxon>
    </lineage>
</organism>
<feature type="chain" id="PRO_5045652856" evidence="2">
    <location>
        <begin position="22"/>
        <end position="260"/>
    </location>
</feature>
<dbReference type="RefSeq" id="WP_048408994.1">
    <property type="nucleotide sequence ID" value="NZ_JAJOHW010000005.1"/>
</dbReference>
<evidence type="ECO:0000313" key="4">
    <source>
        <dbReference type="Proteomes" id="UP001595999"/>
    </source>
</evidence>
<name>A0ABV8ZVC5_9NEIS</name>
<protein>
    <submittedName>
        <fullName evidence="3">Outer membrane protein OmpK</fullName>
    </submittedName>
</protein>
<feature type="signal peptide" evidence="2">
    <location>
        <begin position="1"/>
        <end position="21"/>
    </location>
</feature>
<dbReference type="InterPro" id="IPR036777">
    <property type="entry name" value="Channel_Tsx-like_sf"/>
</dbReference>
<dbReference type="Pfam" id="PF03502">
    <property type="entry name" value="Channel_Tsx"/>
    <property type="match status" value="1"/>
</dbReference>
<sequence>MKTRNLLLALALVGGCTVAQAGDYSFGNVSFNQLNWSPSTLDRTQAGPFGAKRNFQYLEAEGGIGRSWGDVYGFFDLENWNRNDKDIPAGDRRYTTKVVARFNLAEVGGVPVKLYTHVYDTRGHNFFDQNRVLGLGTDLSFGKVWFKPFLGVHQELKYGVGANMNGYMAGYVAGFDFTAFGQPFSVTQWHETEFDRAKEYTTLASPTGTTQRRTGQNGAIGLWWTPIKSMTAGLQYRYAVNKLGVAGNENAVIYSLKYNF</sequence>